<sequence length="75" mass="8042">MLSSPPPCFQPPPTSLGNNSFQQLFGMPASFNNASTKIPTPTSVSGFGTTDPAQLQQQIQMFMAATALLLQQQQQ</sequence>
<keyword evidence="2" id="KW-1185">Reference proteome</keyword>
<dbReference type="Proteomes" id="UP000095281">
    <property type="component" value="Unplaced"/>
</dbReference>
<evidence type="ECO:0000256" key="1">
    <source>
        <dbReference type="SAM" id="MobiDB-lite"/>
    </source>
</evidence>
<dbReference type="WBParaSite" id="MhA1_Contig1245.frz3.gene2">
    <property type="protein sequence ID" value="MhA1_Contig1245.frz3.gene2"/>
    <property type="gene ID" value="MhA1_Contig1245.frz3.gene2"/>
</dbReference>
<reference evidence="3" key="1">
    <citation type="submission" date="2016-11" db="UniProtKB">
        <authorList>
            <consortium name="WormBaseParasite"/>
        </authorList>
    </citation>
    <scope>IDENTIFICATION</scope>
</reference>
<name>A0A1I8B1E3_MELHA</name>
<dbReference type="AlphaFoldDB" id="A0A1I8B1E3"/>
<organism evidence="2 3">
    <name type="scientific">Meloidogyne hapla</name>
    <name type="common">Root-knot nematode worm</name>
    <dbReference type="NCBI Taxonomy" id="6305"/>
    <lineage>
        <taxon>Eukaryota</taxon>
        <taxon>Metazoa</taxon>
        <taxon>Ecdysozoa</taxon>
        <taxon>Nematoda</taxon>
        <taxon>Chromadorea</taxon>
        <taxon>Rhabditida</taxon>
        <taxon>Tylenchina</taxon>
        <taxon>Tylenchomorpha</taxon>
        <taxon>Tylenchoidea</taxon>
        <taxon>Meloidogynidae</taxon>
        <taxon>Meloidogyninae</taxon>
        <taxon>Meloidogyne</taxon>
    </lineage>
</organism>
<feature type="region of interest" description="Disordered" evidence="1">
    <location>
        <begin position="1"/>
        <end position="22"/>
    </location>
</feature>
<accession>A0A1I8B1E3</accession>
<feature type="compositionally biased region" description="Pro residues" evidence="1">
    <location>
        <begin position="1"/>
        <end position="14"/>
    </location>
</feature>
<evidence type="ECO:0000313" key="2">
    <source>
        <dbReference type="Proteomes" id="UP000095281"/>
    </source>
</evidence>
<evidence type="ECO:0000313" key="3">
    <source>
        <dbReference type="WBParaSite" id="MhA1_Contig1245.frz3.gene2"/>
    </source>
</evidence>
<protein>
    <submittedName>
        <fullName evidence="3">Uncharacterized protein</fullName>
    </submittedName>
</protein>
<proteinExistence type="predicted"/>